<dbReference type="EMBL" id="KQ243924">
    <property type="protein sequence ID" value="KNC74991.1"/>
    <property type="molecule type" value="Genomic_DNA"/>
</dbReference>
<dbReference type="AlphaFoldDB" id="A0A0L0FEU0"/>
<protein>
    <submittedName>
        <fullName evidence="1">Uncharacterized protein</fullName>
    </submittedName>
</protein>
<organism evidence="1 2">
    <name type="scientific">Sphaeroforma arctica JP610</name>
    <dbReference type="NCBI Taxonomy" id="667725"/>
    <lineage>
        <taxon>Eukaryota</taxon>
        <taxon>Ichthyosporea</taxon>
        <taxon>Ichthyophonida</taxon>
        <taxon>Sphaeroforma</taxon>
    </lineage>
</organism>
<dbReference type="GeneID" id="25912979"/>
<sequence>MWWLEHIVPFEVNTRNFWAAAGAMVSKRIALGILTETQLIEGTFTTAEGNVYHALVSPALGGMNASFTEKHFRLAMQLCYTAVSRDMVRETKRLVHSEKEKVMLVAKDATHQARLVAMLTTNGNGSNGTQKAILSTKVFCITAQASVNFTPLT</sequence>
<name>A0A0L0FEU0_9EUKA</name>
<feature type="non-terminal residue" evidence="1">
    <location>
        <position position="153"/>
    </location>
</feature>
<keyword evidence="2" id="KW-1185">Reference proteome</keyword>
<proteinExistence type="predicted"/>
<evidence type="ECO:0000313" key="2">
    <source>
        <dbReference type="Proteomes" id="UP000054560"/>
    </source>
</evidence>
<gene>
    <name evidence="1" type="ORF">SARC_12475</name>
</gene>
<reference evidence="1 2" key="1">
    <citation type="submission" date="2011-02" db="EMBL/GenBank/DDBJ databases">
        <title>The Genome Sequence of Sphaeroforma arctica JP610.</title>
        <authorList>
            <consortium name="The Broad Institute Genome Sequencing Platform"/>
            <person name="Russ C."/>
            <person name="Cuomo C."/>
            <person name="Young S.K."/>
            <person name="Zeng Q."/>
            <person name="Gargeya S."/>
            <person name="Alvarado L."/>
            <person name="Berlin A."/>
            <person name="Chapman S.B."/>
            <person name="Chen Z."/>
            <person name="Freedman E."/>
            <person name="Gellesch M."/>
            <person name="Goldberg J."/>
            <person name="Griggs A."/>
            <person name="Gujja S."/>
            <person name="Heilman E."/>
            <person name="Heiman D."/>
            <person name="Howarth C."/>
            <person name="Mehta T."/>
            <person name="Neiman D."/>
            <person name="Pearson M."/>
            <person name="Roberts A."/>
            <person name="Saif S."/>
            <person name="Shea T."/>
            <person name="Shenoy N."/>
            <person name="Sisk P."/>
            <person name="Stolte C."/>
            <person name="Sykes S."/>
            <person name="White J."/>
            <person name="Yandava C."/>
            <person name="Burger G."/>
            <person name="Gray M.W."/>
            <person name="Holland P.W.H."/>
            <person name="King N."/>
            <person name="Lang F.B.F."/>
            <person name="Roger A.J."/>
            <person name="Ruiz-Trillo I."/>
            <person name="Haas B."/>
            <person name="Nusbaum C."/>
            <person name="Birren B."/>
        </authorList>
    </citation>
    <scope>NUCLEOTIDE SEQUENCE [LARGE SCALE GENOMIC DNA]</scope>
    <source>
        <strain evidence="1 2">JP610</strain>
    </source>
</reference>
<evidence type="ECO:0000313" key="1">
    <source>
        <dbReference type="EMBL" id="KNC74991.1"/>
    </source>
</evidence>
<dbReference type="RefSeq" id="XP_014148893.1">
    <property type="nucleotide sequence ID" value="XM_014293418.1"/>
</dbReference>
<dbReference type="Proteomes" id="UP000054560">
    <property type="component" value="Unassembled WGS sequence"/>
</dbReference>
<dbReference type="eggNOG" id="ENOG502T241">
    <property type="taxonomic scope" value="Eukaryota"/>
</dbReference>
<dbReference type="OrthoDB" id="2145528at2759"/>
<accession>A0A0L0FEU0</accession>